<dbReference type="EMBL" id="OFSN01000027">
    <property type="protein sequence ID" value="SOY76090.1"/>
    <property type="molecule type" value="Genomic_DNA"/>
</dbReference>
<dbReference type="Proteomes" id="UP000257016">
    <property type="component" value="Unassembled WGS sequence"/>
</dbReference>
<comment type="caution">
    <text evidence="2">The sequence shown here is derived from an EMBL/GenBank/DDBJ whole genome shotgun (WGS) entry which is preliminary data.</text>
</comment>
<feature type="region of interest" description="Disordered" evidence="1">
    <location>
        <begin position="1"/>
        <end position="26"/>
    </location>
</feature>
<reference evidence="2" key="1">
    <citation type="submission" date="2018-01" db="EMBL/GenBank/DDBJ databases">
        <authorList>
            <person name="Clerissi C."/>
        </authorList>
    </citation>
    <scope>NUCLEOTIDE SEQUENCE</scope>
    <source>
        <strain evidence="2">Cupriavidus taiwanensis LMG 19430</strain>
    </source>
</reference>
<proteinExistence type="predicted"/>
<sequence>MRRARRRKGPWQGSRKSVDVMPGARSAARRDGRCRASCGACGTTRLRPGLAHRHVCIVACRSRRLAEIEGHLAFTRRAAAH</sequence>
<evidence type="ECO:0000313" key="2">
    <source>
        <dbReference type="EMBL" id="SOY76090.1"/>
    </source>
</evidence>
<evidence type="ECO:0000256" key="1">
    <source>
        <dbReference type="SAM" id="MobiDB-lite"/>
    </source>
</evidence>
<accession>A0A375CNA0</accession>
<gene>
    <name evidence="2" type="ORF">CBM2586_B90076</name>
</gene>
<protein>
    <submittedName>
        <fullName evidence="2">Uncharacterized protein</fullName>
    </submittedName>
</protein>
<name>A0A375CNA0_9BURK</name>
<organism evidence="2">
    <name type="scientific">Cupriavidus taiwanensis</name>
    <dbReference type="NCBI Taxonomy" id="164546"/>
    <lineage>
        <taxon>Bacteria</taxon>
        <taxon>Pseudomonadati</taxon>
        <taxon>Pseudomonadota</taxon>
        <taxon>Betaproteobacteria</taxon>
        <taxon>Burkholderiales</taxon>
        <taxon>Burkholderiaceae</taxon>
        <taxon>Cupriavidus</taxon>
    </lineage>
</organism>
<dbReference type="AlphaFoldDB" id="A0A375CNA0"/>